<organism evidence="2 3">
    <name type="scientific">Phytohabitans houttuyneae</name>
    <dbReference type="NCBI Taxonomy" id="1076126"/>
    <lineage>
        <taxon>Bacteria</taxon>
        <taxon>Bacillati</taxon>
        <taxon>Actinomycetota</taxon>
        <taxon>Actinomycetes</taxon>
        <taxon>Micromonosporales</taxon>
        <taxon>Micromonosporaceae</taxon>
    </lineage>
</organism>
<evidence type="ECO:0000313" key="2">
    <source>
        <dbReference type="EMBL" id="GFJ86274.1"/>
    </source>
</evidence>
<name>A0A6V8KR07_9ACTN</name>
<proteinExistence type="predicted"/>
<evidence type="ECO:0008006" key="4">
    <source>
        <dbReference type="Google" id="ProtNLM"/>
    </source>
</evidence>
<keyword evidence="3" id="KW-1185">Reference proteome</keyword>
<evidence type="ECO:0000256" key="1">
    <source>
        <dbReference type="SAM" id="Phobius"/>
    </source>
</evidence>
<protein>
    <recommendedName>
        <fullName evidence="4">Alkaline shock response membrane anchor protein AmaP</fullName>
    </recommendedName>
</protein>
<feature type="transmembrane region" description="Helical" evidence="1">
    <location>
        <begin position="56"/>
        <end position="76"/>
    </location>
</feature>
<reference evidence="2 3" key="1">
    <citation type="submission" date="2020-03" db="EMBL/GenBank/DDBJ databases">
        <title>Whole genome shotgun sequence of Phytohabitans houttuyneae NBRC 108639.</title>
        <authorList>
            <person name="Komaki H."/>
            <person name="Tamura T."/>
        </authorList>
    </citation>
    <scope>NUCLEOTIDE SEQUENCE [LARGE SCALE GENOMIC DNA]</scope>
    <source>
        <strain evidence="2 3">NBRC 108639</strain>
    </source>
</reference>
<evidence type="ECO:0000313" key="3">
    <source>
        <dbReference type="Proteomes" id="UP000482800"/>
    </source>
</evidence>
<dbReference type="RefSeq" id="WP_173072033.1">
    <property type="nucleotide sequence ID" value="NZ_BAABGO010000002.1"/>
</dbReference>
<gene>
    <name evidence="2" type="ORF">Phou_104540</name>
</gene>
<accession>A0A6V8KR07</accession>
<keyword evidence="1" id="KW-0812">Transmembrane</keyword>
<keyword evidence="1" id="KW-0472">Membrane</keyword>
<sequence length="197" mass="21338">MTNAANRTLWTIIGVLLLAAGVAGILAYYNRFFGVTLPSAVLWPAFVDWWRDIDPWGPIIVIAAGLLVAWLGLLLLRAELRTTGQRPLPDLHTDEPLGTDADDAVGGRTTVRADALVRALRSDLARQHGIHAAKVKIGGTPTVPRLAVRLDLPADTQMTRVRETVDAAVTRFTTTSGLQLTSTEVTSRITDASPRVR</sequence>
<dbReference type="Proteomes" id="UP000482800">
    <property type="component" value="Unassembled WGS sequence"/>
</dbReference>
<reference evidence="2 3" key="2">
    <citation type="submission" date="2020-03" db="EMBL/GenBank/DDBJ databases">
        <authorList>
            <person name="Ichikawa N."/>
            <person name="Kimura A."/>
            <person name="Kitahashi Y."/>
            <person name="Uohara A."/>
        </authorList>
    </citation>
    <scope>NUCLEOTIDE SEQUENCE [LARGE SCALE GENOMIC DNA]</scope>
    <source>
        <strain evidence="2 3">NBRC 108639</strain>
    </source>
</reference>
<keyword evidence="1" id="KW-1133">Transmembrane helix</keyword>
<dbReference type="EMBL" id="BLPF01000005">
    <property type="protein sequence ID" value="GFJ86274.1"/>
    <property type="molecule type" value="Genomic_DNA"/>
</dbReference>
<comment type="caution">
    <text evidence="2">The sequence shown here is derived from an EMBL/GenBank/DDBJ whole genome shotgun (WGS) entry which is preliminary data.</text>
</comment>
<dbReference type="AlphaFoldDB" id="A0A6V8KR07"/>
<feature type="transmembrane region" description="Helical" evidence="1">
    <location>
        <begin position="9"/>
        <end position="29"/>
    </location>
</feature>